<organism evidence="1 3">
    <name type="scientific">Aeromonas caviae</name>
    <name type="common">Aeromonas punctata</name>
    <dbReference type="NCBI Taxonomy" id="648"/>
    <lineage>
        <taxon>Bacteria</taxon>
        <taxon>Pseudomonadati</taxon>
        <taxon>Pseudomonadota</taxon>
        <taxon>Gammaproteobacteria</taxon>
        <taxon>Aeromonadales</taxon>
        <taxon>Aeromonadaceae</taxon>
        <taxon>Aeromonas</taxon>
    </lineage>
</organism>
<reference evidence="2 4" key="2">
    <citation type="submission" date="2023-12" db="EMBL/GenBank/DDBJ databases">
        <title>Characterization of antibiotic resistance in Aeromonas spp. in hospital effluent.</title>
        <authorList>
            <person name="Negoseki B.R.S."/>
            <person name="Krul D."/>
            <person name="Siqueira A.C."/>
            <person name="Almeida M."/>
            <person name="Mesa D."/>
            <person name="Conte D."/>
            <person name="Dalla-Costa L.M."/>
        </authorList>
    </citation>
    <scope>NUCLEOTIDE SEQUENCE [LARGE SCALE GENOMIC DNA]</scope>
    <source>
        <strain evidence="2 4">36v</strain>
    </source>
</reference>
<evidence type="ECO:0000313" key="2">
    <source>
        <dbReference type="EMBL" id="MEA9434639.1"/>
    </source>
</evidence>
<dbReference type="RefSeq" id="WP_119197375.1">
    <property type="nucleotide sequence ID" value="NZ_CP118939.1"/>
</dbReference>
<accession>A0A3S7P8M6</accession>
<proteinExistence type="predicted"/>
<evidence type="ECO:0000313" key="3">
    <source>
        <dbReference type="Proteomes" id="UP000266778"/>
    </source>
</evidence>
<evidence type="ECO:0008006" key="5">
    <source>
        <dbReference type="Google" id="ProtNLM"/>
    </source>
</evidence>
<dbReference type="EMBL" id="JAYGOJ010000005">
    <property type="protein sequence ID" value="MEA9434639.1"/>
    <property type="molecule type" value="Genomic_DNA"/>
</dbReference>
<dbReference type="Proteomes" id="UP001304847">
    <property type="component" value="Unassembled WGS sequence"/>
</dbReference>
<gene>
    <name evidence="1" type="ORF">C1C91_13005</name>
    <name evidence="2" type="ORF">VCX44_02130</name>
</gene>
<dbReference type="EMBL" id="CP025706">
    <property type="protein sequence ID" value="AXB05793.1"/>
    <property type="molecule type" value="Genomic_DNA"/>
</dbReference>
<dbReference type="Proteomes" id="UP000266778">
    <property type="component" value="Chromosome"/>
</dbReference>
<reference evidence="1" key="1">
    <citation type="journal article" date="2019" name="J Environ">
        <title>Genetic characterization and potential molecular dissemination mechanism of tet (31) gene in Aeromonas caviae from an oxytetracycline wastewater treatment system.</title>
        <authorList>
            <person name="Shi Y."/>
            <person name="Tian Z."/>
            <person name="Leclercq S.O."/>
            <person name="Zhang H."/>
            <person name="Yang M."/>
            <person name="Zhang Y."/>
        </authorList>
    </citation>
    <scope>NUCLEOTIDE SEQUENCE</scope>
    <source>
        <strain evidence="1">T25-39</strain>
    </source>
</reference>
<evidence type="ECO:0000313" key="4">
    <source>
        <dbReference type="Proteomes" id="UP001304847"/>
    </source>
</evidence>
<evidence type="ECO:0000313" key="1">
    <source>
        <dbReference type="EMBL" id="AXB05793.1"/>
    </source>
</evidence>
<dbReference type="AlphaFoldDB" id="A0A3S7P8M6"/>
<name>A0A3S7P8M6_AERCA</name>
<keyword evidence="4" id="KW-1185">Reference proteome</keyword>
<protein>
    <recommendedName>
        <fullName evidence="5">AraC family transcriptional regulator</fullName>
    </recommendedName>
</protein>
<sequence length="228" mass="24748">MHHAIEYQHFSTSTLQVGPRKRSPMGQLLRVTQGAALLKLGAHELLLTPGSHFWLCADALAAFTTLADCQHDLLACSVRVPQPAQAGWLQASPLMDALLDSLAAWSRPRDWQGPYGQRLQVVGDELHGCTISSLGDQALQDAWQALARAQPDSVAAWQTLLGTRGLEGPDAQALQDQWQLLQGIRLLRSGSTPSQVVSRLGYRDESALAEAHLQWLGAPLSPQPSATR</sequence>